<dbReference type="EMBL" id="BLBS01000043">
    <property type="protein sequence ID" value="GET90736.1"/>
    <property type="molecule type" value="Genomic_DNA"/>
</dbReference>
<dbReference type="InterPro" id="IPR027417">
    <property type="entry name" value="P-loop_NTPase"/>
</dbReference>
<evidence type="ECO:0000256" key="1">
    <source>
        <dbReference type="ARBA" id="ARBA00022801"/>
    </source>
</evidence>
<sequence length="1538" mass="168308">MILPRYASTHTDVRVWRVAASPAATLLFGALPLFFSVGLCILSFFHFVLLRSLHQRQHPSLWWARRTTLPHVHTRHHPFACPSRPPRMSSGAPRASTHDFFCAALQSLGGAEIFSQNLIQRTTVPSLPLCSQNGNGASTVMAEPATTSDAGASQLPDAASIENATQVGTPYCRDQQLCECTGNPPVGTRTTLHDPRVRCAGVMAAQDPRRRPHYALLCSALCSLADAGAASESQQTSRRVPTVTNDTHVSDSCRGNWDLKANYFQVMKETLTAFIGRRLRSQLLGDGSTSETGTVLLAFVQCRPTGASTVKTSARQAVLQRGMEAFMSAVGHQESILDAATVACREHMNTVGAAATTPEPCFFFSALPQIPTRQWAGSHHYNSWCVRCGTARASTSSKALKPKKSGPHGAPILRTSSSPQALPKTLVLPLDVEAELRKYWKLHDEAAARARLEALRCNDAQAFAEHVSLLKVSALLEIMEKTEGFMRRIGLRLQSHATQAAANRGDGTGTVLTTGAAPEASEPGITDCVGRAAGYRGSEYERFRSYVASTKNEFKLMHRVDVFVAAQPAGLKATLLPHQMDGLRFLASLDANNINGILADEMGVGKTIQTLAFLLYLKNKRGDAGESSGGRATPLPVSSPLPHLVLAPLSVVREWREACEQFVPNALRVAMYQEMADPVSEASAYDLVLLPVHAIRYVAAEAARIRWHYVVVDEAHKAVANLNTITAQRILGLPCLRRLVLTGTPLSSDLQELWSLLHFLNPEVFTNNDAFEEVFRRPFRVYEAHEMELTEEERGLLILRLHQVLRPFLLRRTKADVDSSLRMTFHYIWCPLSALQQRMLGMLREERRMPTILSMEGEHSSKDSSRSESDGDEEEVDGAADEAAHMNTFLGMEVGVGEPSGCAPHIAADVSVAETQHGKASADLDTLKGRDAALKTCDRLTELVWRHLPALASTESRDSLRCAVKQDRALGLTSAGVSESSARLLCNHVFLLPFFSQVLHRHGLDEVTQEGDKHTGAAAESTWESGVVSAESEERSGAAGLTLACSGKFLVLHLLLSRLYVAQRKVVLFTHWLDCVDLLVDYLHSRGWADHTEVLTGGSSEAERLASVRRFRDDPTCLFFLLSIKAGGCGINLQAAHMVVLLDRDYTATNEDQALARVYRIGQRNTVRAVYLVTTDVSEQRVVERAAAKNKPRQAIINDGVYQVPTVGEAKQADEAEETVAAAACAHPPSDAPNEIDISDLWRAVPGAITPSSSTTDIQETQQFGYDVMAHGASRPEPFSLPPPDALWVALSRLVDVVDELVLTEEDRAAATGRIAEEEGSGLDCTPTNSASARLLATRPPRSTEELCRQLQGKAEEVLPGGQCDRDVAQSLSSEAAGAAYVGVREDNTEAPAVGECTTLNTPSELQAADLAETPKPTSPSTPITDPLRNSAVFWLEYSHLLRVACRGPYLLCDSLSAAVANDARRSDPEEHVRRRQRRDRRVAKRIRLASVDVPDDFRETCWTEEGIDDDVEVAKRYLQFLDANSTKRRQRRRKDAD</sequence>
<gene>
    <name evidence="6" type="ORF">LtaPh_3014200</name>
</gene>
<proteinExistence type="predicted"/>
<feature type="region of interest" description="Disordered" evidence="2">
    <location>
        <begin position="396"/>
        <end position="416"/>
    </location>
</feature>
<dbReference type="InterPro" id="IPR014001">
    <property type="entry name" value="Helicase_ATP-bd"/>
</dbReference>
<dbReference type="InterPro" id="IPR001650">
    <property type="entry name" value="Helicase_C-like"/>
</dbReference>
<keyword evidence="3" id="KW-1133">Transmembrane helix</keyword>
<keyword evidence="3" id="KW-0812">Transmembrane</keyword>
<dbReference type="Pfam" id="PF00271">
    <property type="entry name" value="Helicase_C"/>
    <property type="match status" value="1"/>
</dbReference>
<dbReference type="SMART" id="SM00487">
    <property type="entry name" value="DEXDc"/>
    <property type="match status" value="1"/>
</dbReference>
<dbReference type="InterPro" id="IPR038718">
    <property type="entry name" value="SNF2-like_sf"/>
</dbReference>
<dbReference type="Gene3D" id="3.40.50.10810">
    <property type="entry name" value="Tandem AAA-ATPase domain"/>
    <property type="match status" value="1"/>
</dbReference>
<dbReference type="SMART" id="SM00490">
    <property type="entry name" value="HELICc"/>
    <property type="match status" value="1"/>
</dbReference>
<dbReference type="PANTHER" id="PTHR10799">
    <property type="entry name" value="SNF2/RAD54 HELICASE FAMILY"/>
    <property type="match status" value="1"/>
</dbReference>
<feature type="domain" description="Helicase C-terminal" evidence="5">
    <location>
        <begin position="1055"/>
        <end position="1208"/>
    </location>
</feature>
<dbReference type="OrthoDB" id="272877at2759"/>
<evidence type="ECO:0000256" key="2">
    <source>
        <dbReference type="SAM" id="MobiDB-lite"/>
    </source>
</evidence>
<evidence type="ECO:0008006" key="8">
    <source>
        <dbReference type="Google" id="ProtNLM"/>
    </source>
</evidence>
<dbReference type="Proteomes" id="UP000419144">
    <property type="component" value="Unassembled WGS sequence"/>
</dbReference>
<dbReference type="PROSITE" id="PS51192">
    <property type="entry name" value="HELICASE_ATP_BIND_1"/>
    <property type="match status" value="1"/>
</dbReference>
<keyword evidence="7" id="KW-1185">Reference proteome</keyword>
<dbReference type="Pfam" id="PF00176">
    <property type="entry name" value="SNF2-rel_dom"/>
    <property type="match status" value="1"/>
</dbReference>
<evidence type="ECO:0000313" key="6">
    <source>
        <dbReference type="EMBL" id="GET90736.1"/>
    </source>
</evidence>
<accession>A0A640KLZ6</accession>
<dbReference type="GO" id="GO:0005524">
    <property type="term" value="F:ATP binding"/>
    <property type="evidence" value="ECO:0007669"/>
    <property type="project" value="InterPro"/>
</dbReference>
<dbReference type="Gene3D" id="3.40.50.300">
    <property type="entry name" value="P-loop containing nucleotide triphosphate hydrolases"/>
    <property type="match status" value="1"/>
</dbReference>
<feature type="transmembrane region" description="Helical" evidence="3">
    <location>
        <begin position="26"/>
        <end position="50"/>
    </location>
</feature>
<keyword evidence="1" id="KW-0378">Hydrolase</keyword>
<dbReference type="InterPro" id="IPR049730">
    <property type="entry name" value="SNF2/RAD54-like_C"/>
</dbReference>
<comment type="caution">
    <text evidence="6">The sequence shown here is derived from an EMBL/GenBank/DDBJ whole genome shotgun (WGS) entry which is preliminary data.</text>
</comment>
<feature type="compositionally biased region" description="Basic and acidic residues" evidence="2">
    <location>
        <begin position="856"/>
        <end position="869"/>
    </location>
</feature>
<reference evidence="6" key="1">
    <citation type="submission" date="2019-11" db="EMBL/GenBank/DDBJ databases">
        <title>Leishmania tarentolae CDS.</title>
        <authorList>
            <person name="Goto Y."/>
            <person name="Yamagishi J."/>
        </authorList>
    </citation>
    <scope>NUCLEOTIDE SEQUENCE [LARGE SCALE GENOMIC DNA]</scope>
    <source>
        <strain evidence="6">Parrot Tar II</strain>
    </source>
</reference>
<dbReference type="GO" id="GO:0016787">
    <property type="term" value="F:hydrolase activity"/>
    <property type="evidence" value="ECO:0007669"/>
    <property type="project" value="UniProtKB-KW"/>
</dbReference>
<name>A0A640KLZ6_LEITA</name>
<evidence type="ECO:0000259" key="4">
    <source>
        <dbReference type="PROSITE" id="PS51192"/>
    </source>
</evidence>
<feature type="region of interest" description="Disordered" evidence="2">
    <location>
        <begin position="853"/>
        <end position="878"/>
    </location>
</feature>
<dbReference type="PROSITE" id="PS51194">
    <property type="entry name" value="HELICASE_CTER"/>
    <property type="match status" value="1"/>
</dbReference>
<organism evidence="6 7">
    <name type="scientific">Leishmania tarentolae</name>
    <name type="common">Sauroleishmania tarentolae</name>
    <dbReference type="NCBI Taxonomy" id="5689"/>
    <lineage>
        <taxon>Eukaryota</taxon>
        <taxon>Discoba</taxon>
        <taxon>Euglenozoa</taxon>
        <taxon>Kinetoplastea</taxon>
        <taxon>Metakinetoplastina</taxon>
        <taxon>Trypanosomatida</taxon>
        <taxon>Trypanosomatidae</taxon>
        <taxon>Leishmaniinae</taxon>
        <taxon>Leishmania</taxon>
        <taxon>lizard Leishmania</taxon>
    </lineage>
</organism>
<evidence type="ECO:0000313" key="7">
    <source>
        <dbReference type="Proteomes" id="UP000419144"/>
    </source>
</evidence>
<dbReference type="VEuPathDB" id="TriTrypDB:LtaPh_3014200"/>
<dbReference type="SUPFAM" id="SSF52540">
    <property type="entry name" value="P-loop containing nucleoside triphosphate hydrolases"/>
    <property type="match status" value="2"/>
</dbReference>
<evidence type="ECO:0000259" key="5">
    <source>
        <dbReference type="PROSITE" id="PS51194"/>
    </source>
</evidence>
<protein>
    <recommendedName>
        <fullName evidence="8">Helicase-like protein</fullName>
    </recommendedName>
</protein>
<keyword evidence="3" id="KW-0472">Membrane</keyword>
<feature type="domain" description="Helicase ATP-binding" evidence="4">
    <location>
        <begin position="587"/>
        <end position="763"/>
    </location>
</feature>
<evidence type="ECO:0000256" key="3">
    <source>
        <dbReference type="SAM" id="Phobius"/>
    </source>
</evidence>
<dbReference type="CDD" id="cd18793">
    <property type="entry name" value="SF2_C_SNF"/>
    <property type="match status" value="1"/>
</dbReference>
<dbReference type="InterPro" id="IPR000330">
    <property type="entry name" value="SNF2_N"/>
</dbReference>